<feature type="domain" description="Aromatic amino acid beta-eliminating lyase/threonine aldolase" evidence="4">
    <location>
        <begin position="8"/>
        <end position="291"/>
    </location>
</feature>
<dbReference type="RefSeq" id="WP_201371501.1">
    <property type="nucleotide sequence ID" value="NZ_BNJG01000001.1"/>
</dbReference>
<protein>
    <submittedName>
        <fullName evidence="5">Threonine aldolase</fullName>
    </submittedName>
</protein>
<organism evidence="5 6">
    <name type="scientific">Ktedonobacter robiniae</name>
    <dbReference type="NCBI Taxonomy" id="2778365"/>
    <lineage>
        <taxon>Bacteria</taxon>
        <taxon>Bacillati</taxon>
        <taxon>Chloroflexota</taxon>
        <taxon>Ktedonobacteria</taxon>
        <taxon>Ktedonobacterales</taxon>
        <taxon>Ktedonobacteraceae</taxon>
        <taxon>Ktedonobacter</taxon>
    </lineage>
</organism>
<proteinExistence type="inferred from homology"/>
<dbReference type="Gene3D" id="3.90.1150.10">
    <property type="entry name" value="Aspartate Aminotransferase, domain 1"/>
    <property type="match status" value="1"/>
</dbReference>
<dbReference type="Proteomes" id="UP000654345">
    <property type="component" value="Unassembled WGS sequence"/>
</dbReference>
<evidence type="ECO:0000256" key="2">
    <source>
        <dbReference type="ARBA" id="ARBA00006966"/>
    </source>
</evidence>
<dbReference type="Pfam" id="PF01212">
    <property type="entry name" value="Beta_elim_lyase"/>
    <property type="match status" value="1"/>
</dbReference>
<evidence type="ECO:0000256" key="3">
    <source>
        <dbReference type="ARBA" id="ARBA00022898"/>
    </source>
</evidence>
<dbReference type="PIRSF" id="PIRSF017617">
    <property type="entry name" value="Thr_aldolase"/>
    <property type="match status" value="1"/>
</dbReference>
<name>A0ABQ3UQ89_9CHLR</name>
<dbReference type="SUPFAM" id="SSF53383">
    <property type="entry name" value="PLP-dependent transferases"/>
    <property type="match status" value="1"/>
</dbReference>
<dbReference type="InterPro" id="IPR015424">
    <property type="entry name" value="PyrdxlP-dep_Trfase"/>
</dbReference>
<dbReference type="InterPro" id="IPR015421">
    <property type="entry name" value="PyrdxlP-dep_Trfase_major"/>
</dbReference>
<evidence type="ECO:0000256" key="1">
    <source>
        <dbReference type="ARBA" id="ARBA00001933"/>
    </source>
</evidence>
<evidence type="ECO:0000313" key="6">
    <source>
        <dbReference type="Proteomes" id="UP000654345"/>
    </source>
</evidence>
<dbReference type="CDD" id="cd06502">
    <property type="entry name" value="TA_like"/>
    <property type="match status" value="1"/>
</dbReference>
<dbReference type="PANTHER" id="PTHR48097">
    <property type="entry name" value="L-THREONINE ALDOLASE-RELATED"/>
    <property type="match status" value="1"/>
</dbReference>
<comment type="similarity">
    <text evidence="2">Belongs to the threonine aldolase family.</text>
</comment>
<comment type="caution">
    <text evidence="5">The sequence shown here is derived from an EMBL/GenBank/DDBJ whole genome shotgun (WGS) entry which is preliminary data.</text>
</comment>
<sequence length="364" mass="39655">MDTPITIDLYSDTVTKPTPEMRRYMCEAEVGDEQLGEDPTVHRLQGMVAQLLGKEAALYLPSGTMCNQAAYAVHCQPGDEILMDKTAHPLHFEGGGPTPLKGILVRPLEGERGVFSAQQLEEGLRKQDRYNPRSRLISVEQTANLGGGHCWQLETIREVCESAHQHGLATHMDGARLLNAVVATGIPAHEYARSFDSLWIDLSKGLGAPVGGVLAGSREFINEAWRYKQLFGGAMRQAGIIAAAGVYALEHHVERLAEDHQNAQRLAHGLAKLPRLFLNPEEVETNIVLFDVTETGLDAAQFVALVKQEAGIRFSAMGPMLVRAVTHLGITEQDIDKTIQAVGRLVRGKTLAYTGTTGSRTGAY</sequence>
<dbReference type="InterPro" id="IPR023603">
    <property type="entry name" value="Low_specificity_L-TA-like"/>
</dbReference>
<dbReference type="NCBIfam" id="NF041359">
    <property type="entry name" value="GntG_guanitoxin"/>
    <property type="match status" value="1"/>
</dbReference>
<evidence type="ECO:0000313" key="5">
    <source>
        <dbReference type="EMBL" id="GHO54832.1"/>
    </source>
</evidence>
<comment type="cofactor">
    <cofactor evidence="1">
        <name>pyridoxal 5'-phosphate</name>
        <dbReference type="ChEBI" id="CHEBI:597326"/>
    </cofactor>
</comment>
<accession>A0ABQ3UQ89</accession>
<dbReference type="InterPro" id="IPR015422">
    <property type="entry name" value="PyrdxlP-dep_Trfase_small"/>
</dbReference>
<keyword evidence="3" id="KW-0663">Pyridoxal phosphate</keyword>
<gene>
    <name evidence="5" type="ORF">KSB_33070</name>
</gene>
<dbReference type="InterPro" id="IPR001597">
    <property type="entry name" value="ArAA_b-elim_lyase/Thr_aldolase"/>
</dbReference>
<dbReference type="EMBL" id="BNJG01000001">
    <property type="protein sequence ID" value="GHO54832.1"/>
    <property type="molecule type" value="Genomic_DNA"/>
</dbReference>
<reference evidence="5 6" key="1">
    <citation type="journal article" date="2021" name="Int. J. Syst. Evol. Microbiol.">
        <title>Reticulibacter mediterranei gen. nov., sp. nov., within the new family Reticulibacteraceae fam. nov., and Ktedonospora formicarum gen. nov., sp. nov., Ktedonobacter robiniae sp. nov., Dictyobacter formicarum sp. nov. and Dictyobacter arantiisoli sp. nov., belonging to the class Ktedonobacteria.</title>
        <authorList>
            <person name="Yabe S."/>
            <person name="Zheng Y."/>
            <person name="Wang C.M."/>
            <person name="Sakai Y."/>
            <person name="Abe K."/>
            <person name="Yokota A."/>
            <person name="Donadio S."/>
            <person name="Cavaletti L."/>
            <person name="Monciardini P."/>
        </authorList>
    </citation>
    <scope>NUCLEOTIDE SEQUENCE [LARGE SCALE GENOMIC DNA]</scope>
    <source>
        <strain evidence="5 6">SOSP1-30</strain>
    </source>
</reference>
<keyword evidence="6" id="KW-1185">Reference proteome</keyword>
<dbReference type="PANTHER" id="PTHR48097:SF9">
    <property type="entry name" value="L-THREONINE ALDOLASE"/>
    <property type="match status" value="1"/>
</dbReference>
<dbReference type="Gene3D" id="3.40.640.10">
    <property type="entry name" value="Type I PLP-dependent aspartate aminotransferase-like (Major domain)"/>
    <property type="match status" value="1"/>
</dbReference>
<evidence type="ECO:0000259" key="4">
    <source>
        <dbReference type="Pfam" id="PF01212"/>
    </source>
</evidence>